<keyword evidence="1" id="KW-0732">Signal</keyword>
<dbReference type="PANTHER" id="PTHR34385:SF1">
    <property type="entry name" value="PEPTIDOGLYCAN L-ALANYL-D-GLUTAMATE ENDOPEPTIDASE CWLK"/>
    <property type="match status" value="1"/>
</dbReference>
<feature type="domain" description="Peptidase M15C" evidence="2">
    <location>
        <begin position="100"/>
        <end position="169"/>
    </location>
</feature>
<evidence type="ECO:0000259" key="2">
    <source>
        <dbReference type="Pfam" id="PF13539"/>
    </source>
</evidence>
<dbReference type="Pfam" id="PF13539">
    <property type="entry name" value="Peptidase_M15_4"/>
    <property type="match status" value="1"/>
</dbReference>
<reference evidence="4" key="1">
    <citation type="journal article" date="2019" name="Int. J. Syst. Evol. Microbiol.">
        <title>The Global Catalogue of Microorganisms (GCM) 10K type strain sequencing project: providing services to taxonomists for standard genome sequencing and annotation.</title>
        <authorList>
            <consortium name="The Broad Institute Genomics Platform"/>
            <consortium name="The Broad Institute Genome Sequencing Center for Infectious Disease"/>
            <person name="Wu L."/>
            <person name="Ma J."/>
        </authorList>
    </citation>
    <scope>NUCLEOTIDE SEQUENCE [LARGE SCALE GENOMIC DNA]</scope>
    <source>
        <strain evidence="4">JCM 12165</strain>
    </source>
</reference>
<proteinExistence type="predicted"/>
<dbReference type="SUPFAM" id="SSF55166">
    <property type="entry name" value="Hedgehog/DD-peptidase"/>
    <property type="match status" value="1"/>
</dbReference>
<protein>
    <submittedName>
        <fullName evidence="3">M15 family metallopeptidase</fullName>
    </submittedName>
</protein>
<keyword evidence="4" id="KW-1185">Reference proteome</keyword>
<comment type="caution">
    <text evidence="3">The sequence shown here is derived from an EMBL/GenBank/DDBJ whole genome shotgun (WGS) entry which is preliminary data.</text>
</comment>
<sequence>MRLIVVMLLLAALAALSAVDWKTVELPGSTEEERDPLVSAEAVVSENQLHPLVEEAKEELLRRAEEQNIRLVITEGYRSPDRQDELYARGRSADGDIVTNAAAWESYHNYGLAIDYALETDDGLVWDIETDFNGSGEPDWLEVAAIAKDIGFEWGGDWDGFSDYPHLQMTFGLSINELQRARETNSDE</sequence>
<name>A0ABV9NSS1_9BACI</name>
<dbReference type="Proteomes" id="UP001595896">
    <property type="component" value="Unassembled WGS sequence"/>
</dbReference>
<dbReference type="InterPro" id="IPR052179">
    <property type="entry name" value="DD-CPase-like"/>
</dbReference>
<dbReference type="InterPro" id="IPR039561">
    <property type="entry name" value="Peptidase_M15C"/>
</dbReference>
<evidence type="ECO:0000313" key="4">
    <source>
        <dbReference type="Proteomes" id="UP001595896"/>
    </source>
</evidence>
<feature type="signal peptide" evidence="1">
    <location>
        <begin position="1"/>
        <end position="17"/>
    </location>
</feature>
<evidence type="ECO:0000313" key="3">
    <source>
        <dbReference type="EMBL" id="MFC4734964.1"/>
    </source>
</evidence>
<dbReference type="EMBL" id="JBHSGK010000001">
    <property type="protein sequence ID" value="MFC4734964.1"/>
    <property type="molecule type" value="Genomic_DNA"/>
</dbReference>
<dbReference type="CDD" id="cd14845">
    <property type="entry name" value="L-Ala-D-Glu_peptidase_like"/>
    <property type="match status" value="1"/>
</dbReference>
<accession>A0ABV9NSS1</accession>
<dbReference type="RefSeq" id="WP_377907595.1">
    <property type="nucleotide sequence ID" value="NZ_JBHSGK010000001.1"/>
</dbReference>
<feature type="chain" id="PRO_5045102433" evidence="1">
    <location>
        <begin position="18"/>
        <end position="188"/>
    </location>
</feature>
<dbReference type="PANTHER" id="PTHR34385">
    <property type="entry name" value="D-ALANYL-D-ALANINE CARBOXYPEPTIDASE"/>
    <property type="match status" value="1"/>
</dbReference>
<dbReference type="InterPro" id="IPR009045">
    <property type="entry name" value="Zn_M74/Hedgehog-like"/>
</dbReference>
<organism evidence="3 4">
    <name type="scientific">Bacillus daqingensis</name>
    <dbReference type="NCBI Taxonomy" id="872396"/>
    <lineage>
        <taxon>Bacteria</taxon>
        <taxon>Bacillati</taxon>
        <taxon>Bacillota</taxon>
        <taxon>Bacilli</taxon>
        <taxon>Bacillales</taxon>
        <taxon>Bacillaceae</taxon>
        <taxon>Bacillus</taxon>
    </lineage>
</organism>
<gene>
    <name evidence="3" type="ORF">ACFO4L_00065</name>
</gene>
<evidence type="ECO:0000256" key="1">
    <source>
        <dbReference type="SAM" id="SignalP"/>
    </source>
</evidence>
<dbReference type="Gene3D" id="3.30.1380.10">
    <property type="match status" value="1"/>
</dbReference>